<organism evidence="3">
    <name type="scientific">Hydatigena taeniaeformis</name>
    <name type="common">Feline tapeworm</name>
    <name type="synonym">Taenia taeniaeformis</name>
    <dbReference type="NCBI Taxonomy" id="6205"/>
    <lineage>
        <taxon>Eukaryota</taxon>
        <taxon>Metazoa</taxon>
        <taxon>Spiralia</taxon>
        <taxon>Lophotrochozoa</taxon>
        <taxon>Platyhelminthes</taxon>
        <taxon>Cestoda</taxon>
        <taxon>Eucestoda</taxon>
        <taxon>Cyclophyllidea</taxon>
        <taxon>Taeniidae</taxon>
        <taxon>Hydatigera</taxon>
    </lineage>
</organism>
<accession>A0A0R3WS41</accession>
<proteinExistence type="predicted"/>
<reference evidence="3" key="1">
    <citation type="submission" date="2017-02" db="UniProtKB">
        <authorList>
            <consortium name="WormBaseParasite"/>
        </authorList>
    </citation>
    <scope>IDENTIFICATION</scope>
</reference>
<keyword evidence="2" id="KW-1185">Reference proteome</keyword>
<name>A0A0R3WS41_HYDTA</name>
<dbReference type="Proteomes" id="UP000274429">
    <property type="component" value="Unassembled WGS sequence"/>
</dbReference>
<reference evidence="1 2" key="2">
    <citation type="submission" date="2018-11" db="EMBL/GenBank/DDBJ databases">
        <authorList>
            <consortium name="Pathogen Informatics"/>
        </authorList>
    </citation>
    <scope>NUCLEOTIDE SEQUENCE [LARGE SCALE GENOMIC DNA]</scope>
</reference>
<gene>
    <name evidence="1" type="ORF">TTAC_LOCUS3567</name>
</gene>
<dbReference type="STRING" id="6205.A0A0R3WS41"/>
<dbReference type="EMBL" id="UYWX01002646">
    <property type="protein sequence ID" value="VDM22886.1"/>
    <property type="molecule type" value="Genomic_DNA"/>
</dbReference>
<dbReference type="AlphaFoldDB" id="A0A0R3WS41"/>
<dbReference type="WBParaSite" id="TTAC_0000358101-mRNA-1">
    <property type="protein sequence ID" value="TTAC_0000358101-mRNA-1"/>
    <property type="gene ID" value="TTAC_0000358101"/>
</dbReference>
<evidence type="ECO:0000313" key="1">
    <source>
        <dbReference type="EMBL" id="VDM22886.1"/>
    </source>
</evidence>
<protein>
    <submittedName>
        <fullName evidence="3">Ubiquitin-like domain-containing protein</fullName>
    </submittedName>
</protein>
<evidence type="ECO:0000313" key="2">
    <source>
        <dbReference type="Proteomes" id="UP000274429"/>
    </source>
</evidence>
<dbReference type="OrthoDB" id="6268106at2759"/>
<evidence type="ECO:0000313" key="3">
    <source>
        <dbReference type="WBParaSite" id="TTAC_0000358101-mRNA-1"/>
    </source>
</evidence>
<sequence>MIGILFSTWMRTFGHANPWLQIYVGQPDSIALLLHALNVTVGSVDQQRTVGRFVVELLRGKPLRLRFILDGVDIGETLKPLGLCHGQPPICTSASFQSFLRGPGFWGSVSPASSNSSEAAYNSLCVSDDFRAMV</sequence>